<protein>
    <recommendedName>
        <fullName evidence="3">asparagine synthase (glutamine-hydrolyzing)</fullName>
        <ecNumber evidence="3">6.3.5.4</ecNumber>
    </recommendedName>
</protein>
<comment type="similarity">
    <text evidence="2">Belongs to the asparagine synthetase family.</text>
</comment>
<dbReference type="Pfam" id="PF00733">
    <property type="entry name" value="Asn_synthase"/>
    <property type="match status" value="1"/>
</dbReference>
<evidence type="ECO:0000256" key="1">
    <source>
        <dbReference type="ARBA" id="ARBA00005187"/>
    </source>
</evidence>
<keyword evidence="4" id="KW-0547">Nucleotide-binding</keyword>
<dbReference type="InterPro" id="IPR051786">
    <property type="entry name" value="ASN_synthetase/amidase"/>
</dbReference>
<dbReference type="InterPro" id="IPR006426">
    <property type="entry name" value="Asn_synth_AEB"/>
</dbReference>
<dbReference type="PROSITE" id="PS51278">
    <property type="entry name" value="GATASE_TYPE_2"/>
    <property type="match status" value="1"/>
</dbReference>
<dbReference type="Proteomes" id="UP001151002">
    <property type="component" value="Unassembled WGS sequence"/>
</dbReference>
<dbReference type="Gene3D" id="3.40.50.620">
    <property type="entry name" value="HUPs"/>
    <property type="match status" value="1"/>
</dbReference>
<evidence type="ECO:0000256" key="4">
    <source>
        <dbReference type="ARBA" id="ARBA00022741"/>
    </source>
</evidence>
<name>A0ABT4BEU9_9ACTN</name>
<dbReference type="PIRSF" id="PIRSF001589">
    <property type="entry name" value="Asn_synthetase_glu-h"/>
    <property type="match status" value="1"/>
</dbReference>
<dbReference type="InterPro" id="IPR017932">
    <property type="entry name" value="GATase_2_dom"/>
</dbReference>
<evidence type="ECO:0000256" key="7">
    <source>
        <dbReference type="ARBA" id="ARBA00022962"/>
    </source>
</evidence>
<dbReference type="CDD" id="cd01991">
    <property type="entry name" value="Asn_synthase_B_C"/>
    <property type="match status" value="1"/>
</dbReference>
<dbReference type="EC" id="6.3.5.4" evidence="3"/>
<dbReference type="GO" id="GO:0004066">
    <property type="term" value="F:asparagine synthase (glutamine-hydrolyzing) activity"/>
    <property type="evidence" value="ECO:0007669"/>
    <property type="project" value="UniProtKB-EC"/>
</dbReference>
<dbReference type="InterPro" id="IPR029055">
    <property type="entry name" value="Ntn_hydrolases_N"/>
</dbReference>
<dbReference type="InterPro" id="IPR001962">
    <property type="entry name" value="Asn_synthase"/>
</dbReference>
<proteinExistence type="inferred from homology"/>
<dbReference type="InterPro" id="IPR033738">
    <property type="entry name" value="AsnB_N"/>
</dbReference>
<keyword evidence="11" id="KW-1185">Reference proteome</keyword>
<dbReference type="PANTHER" id="PTHR43284">
    <property type="entry name" value="ASPARAGINE SYNTHETASE (GLUTAMINE-HYDROLYZING)"/>
    <property type="match status" value="1"/>
</dbReference>
<comment type="caution">
    <text evidence="10">The sequence shown here is derived from an EMBL/GenBank/DDBJ whole genome shotgun (WGS) entry which is preliminary data.</text>
</comment>
<dbReference type="RefSeq" id="WP_267568658.1">
    <property type="nucleotide sequence ID" value="NZ_JAPNTZ010000018.1"/>
</dbReference>
<dbReference type="CDD" id="cd00712">
    <property type="entry name" value="AsnB"/>
    <property type="match status" value="1"/>
</dbReference>
<reference evidence="10" key="1">
    <citation type="submission" date="2022-11" db="EMBL/GenBank/DDBJ databases">
        <authorList>
            <person name="Somphong A."/>
            <person name="Phongsopitanun W."/>
        </authorList>
    </citation>
    <scope>NUCLEOTIDE SEQUENCE</scope>
    <source>
        <strain evidence="10">Pm04-4</strain>
    </source>
</reference>
<dbReference type="Pfam" id="PF13537">
    <property type="entry name" value="GATase_7"/>
    <property type="match status" value="1"/>
</dbReference>
<evidence type="ECO:0000313" key="11">
    <source>
        <dbReference type="Proteomes" id="UP001151002"/>
    </source>
</evidence>
<keyword evidence="6" id="KW-0061">Asparagine biosynthesis</keyword>
<evidence type="ECO:0000256" key="5">
    <source>
        <dbReference type="ARBA" id="ARBA00022840"/>
    </source>
</evidence>
<dbReference type="SUPFAM" id="SSF52402">
    <property type="entry name" value="Adenine nucleotide alpha hydrolases-like"/>
    <property type="match status" value="1"/>
</dbReference>
<evidence type="ECO:0000259" key="9">
    <source>
        <dbReference type="PROSITE" id="PS51278"/>
    </source>
</evidence>
<evidence type="ECO:0000256" key="8">
    <source>
        <dbReference type="ARBA" id="ARBA00048741"/>
    </source>
</evidence>
<comment type="pathway">
    <text evidence="1">Amino-acid biosynthesis; L-asparagine biosynthesis; L-asparagine from L-aspartate (L-Gln route): step 1/1.</text>
</comment>
<organism evidence="10 11">
    <name type="scientific">Paractinoplanes pyxinae</name>
    <dbReference type="NCBI Taxonomy" id="2997416"/>
    <lineage>
        <taxon>Bacteria</taxon>
        <taxon>Bacillati</taxon>
        <taxon>Actinomycetota</taxon>
        <taxon>Actinomycetes</taxon>
        <taxon>Micromonosporales</taxon>
        <taxon>Micromonosporaceae</taxon>
        <taxon>Paractinoplanes</taxon>
    </lineage>
</organism>
<dbReference type="InterPro" id="IPR014729">
    <property type="entry name" value="Rossmann-like_a/b/a_fold"/>
</dbReference>
<evidence type="ECO:0000313" key="10">
    <source>
        <dbReference type="EMBL" id="MCY1144103.1"/>
    </source>
</evidence>
<evidence type="ECO:0000256" key="2">
    <source>
        <dbReference type="ARBA" id="ARBA00005752"/>
    </source>
</evidence>
<feature type="domain" description="Glutamine amidotransferase type-2" evidence="9">
    <location>
        <begin position="2"/>
        <end position="209"/>
    </location>
</feature>
<comment type="catalytic activity">
    <reaction evidence="8">
        <text>L-aspartate + L-glutamine + ATP + H2O = L-asparagine + L-glutamate + AMP + diphosphate + H(+)</text>
        <dbReference type="Rhea" id="RHEA:12228"/>
        <dbReference type="ChEBI" id="CHEBI:15377"/>
        <dbReference type="ChEBI" id="CHEBI:15378"/>
        <dbReference type="ChEBI" id="CHEBI:29985"/>
        <dbReference type="ChEBI" id="CHEBI:29991"/>
        <dbReference type="ChEBI" id="CHEBI:30616"/>
        <dbReference type="ChEBI" id="CHEBI:33019"/>
        <dbReference type="ChEBI" id="CHEBI:58048"/>
        <dbReference type="ChEBI" id="CHEBI:58359"/>
        <dbReference type="ChEBI" id="CHEBI:456215"/>
        <dbReference type="EC" id="6.3.5.4"/>
    </reaction>
</comment>
<keyword evidence="7" id="KW-0315">Glutamine amidotransferase</keyword>
<gene>
    <name evidence="10" type="primary">asnB</name>
    <name evidence="10" type="ORF">OWR29_39420</name>
</gene>
<keyword evidence="5" id="KW-0067">ATP-binding</keyword>
<evidence type="ECO:0000256" key="3">
    <source>
        <dbReference type="ARBA" id="ARBA00012737"/>
    </source>
</evidence>
<dbReference type="Gene3D" id="3.60.20.10">
    <property type="entry name" value="Glutamine Phosphoribosylpyrophosphate, subunit 1, domain 1"/>
    <property type="match status" value="1"/>
</dbReference>
<accession>A0ABT4BEU9</accession>
<dbReference type="NCBIfam" id="TIGR01536">
    <property type="entry name" value="asn_synth_AEB"/>
    <property type="match status" value="1"/>
</dbReference>
<dbReference type="PANTHER" id="PTHR43284:SF1">
    <property type="entry name" value="ASPARAGINE SYNTHETASE"/>
    <property type="match status" value="1"/>
</dbReference>
<keyword evidence="6" id="KW-0028">Amino-acid biosynthesis</keyword>
<dbReference type="EMBL" id="JAPNTZ010000018">
    <property type="protein sequence ID" value="MCY1144103.1"/>
    <property type="molecule type" value="Genomic_DNA"/>
</dbReference>
<sequence length="607" mass="66964">MCGITGCVEDSADSAPLSARVSQMAASIAHRGPNGTHVRAAVGGTAALGMNTLAILAGEDRLGPYQDAGTGCLLTFNGEIYNWRELARQWKIDLQAGDSDALVVLEGYLRLGSDVLRHLEGMFALAIYDPRDATLLLARDRFGEKPLYWSVEGARLTFASEVKALDTVDKLTRSAPPSWLTLETPLTDQTPWDSVRMLPPGAMLRFNARSHRIEQQEYWRLRDIPVSEPTGDVAKQFTELLLGAVDRCRPAEPLALAVSGGLDSAVLAYTMRPELLVTVQYPGIPQLDELEQVRAIADDLGTELVVLQPSAAEFREHARDIVRFLDYPVGNASVFSEYMLYREIAARGVRVVAGGIGPDEFLMGYIRHHLILEGAELISREAALASYQPMAQKFARHEQSSDRAAERYFQLIKRGPDLDPAAQRLVYEQFQAAGDLGQALTLTDLAVSFPPLLLTSDKLSSAFGLERRSPYLDRTFAEFSYALPVRYKKYSSDGAKYLLRTAARKLGVPRIITEEQNKRGFGSPLPTWLRGELAAWCDAELTRALADPDLPPVLRLSLRRARQPQAGEYDRTRLHALTIALWWNQYGDPKVPAAAATAMPALAEASQ</sequence>
<keyword evidence="10" id="KW-0436">Ligase</keyword>
<dbReference type="SUPFAM" id="SSF56235">
    <property type="entry name" value="N-terminal nucleophile aminohydrolases (Ntn hydrolases)"/>
    <property type="match status" value="1"/>
</dbReference>
<evidence type="ECO:0000256" key="6">
    <source>
        <dbReference type="ARBA" id="ARBA00022888"/>
    </source>
</evidence>